<organism evidence="2 3">
    <name type="scientific">Caldicellulosiruptor hydrothermalis (strain DSM 18901 / VKM B-2411 / 108)</name>
    <dbReference type="NCBI Taxonomy" id="632292"/>
    <lineage>
        <taxon>Bacteria</taxon>
        <taxon>Bacillati</taxon>
        <taxon>Bacillota</taxon>
        <taxon>Bacillota incertae sedis</taxon>
        <taxon>Caldicellulosiruptorales</taxon>
        <taxon>Caldicellulosiruptoraceae</taxon>
        <taxon>Caldicellulosiruptor</taxon>
    </lineage>
</organism>
<sequence length="241" mass="27831">MLLTELNNVKTNEETANSQSKIENIIKDFVNEMEGDKLMETSLLERIRYIQNNRSFSEFKPMSQILINSTIISLNPVSELQKNDYYCGPAAANNCLKASNIYYKRSNPSIAVSQDNLAQDLETTTDGTPFDSRWERVMRDWSGIVHVIKWSPSEIELWNYVTSDVQFGYGVIADIHMVAGGYHLPGYDRQKEYWHYIALIGYDPVNHQIYYSDSSKYNNGCKLTDNYSEFVKLCKDRGIVW</sequence>
<dbReference type="Pfam" id="PF13529">
    <property type="entry name" value="Peptidase_C39_2"/>
    <property type="match status" value="1"/>
</dbReference>
<dbReference type="Proteomes" id="UP000006890">
    <property type="component" value="Chromosome"/>
</dbReference>
<evidence type="ECO:0000259" key="1">
    <source>
        <dbReference type="Pfam" id="PF13529"/>
    </source>
</evidence>
<protein>
    <recommendedName>
        <fullName evidence="1">Peptidase C39-like domain-containing protein</fullName>
    </recommendedName>
</protein>
<evidence type="ECO:0000313" key="2">
    <source>
        <dbReference type="EMBL" id="ADQ07091.1"/>
    </source>
</evidence>
<dbReference type="eggNOG" id="COG3271">
    <property type="taxonomic scope" value="Bacteria"/>
</dbReference>
<evidence type="ECO:0000313" key="3">
    <source>
        <dbReference type="Proteomes" id="UP000006890"/>
    </source>
</evidence>
<reference key="1">
    <citation type="submission" date="2010-09" db="EMBL/GenBank/DDBJ databases">
        <title>Complete sequence of Caldicellulosiruptor hydrothermalis 108.</title>
        <authorList>
            <consortium name="US DOE Joint Genome Institute"/>
            <person name="Lucas S."/>
            <person name="Copeland A."/>
            <person name="Lapidus A."/>
            <person name="Cheng J.-F."/>
            <person name="Bruce D."/>
            <person name="Goodwin L."/>
            <person name="Pitluck S."/>
            <person name="Davenport K."/>
            <person name="Detter J.C."/>
            <person name="Han C."/>
            <person name="Tapia R."/>
            <person name="Land M."/>
            <person name="Hauser L."/>
            <person name="Chang Y.-J."/>
            <person name="Jeffries C."/>
            <person name="Kyrpides N."/>
            <person name="Ivanova N."/>
            <person name="Mikhailova N."/>
            <person name="Blumer-Schuette S.E."/>
            <person name="Kelly R.M."/>
            <person name="Woyke T."/>
        </authorList>
    </citation>
    <scope>NUCLEOTIDE SEQUENCE</scope>
    <source>
        <strain>108</strain>
    </source>
</reference>
<dbReference type="KEGG" id="chd:Calhy_1374"/>
<dbReference type="HOGENOM" id="CLU_1150199_0_0_9"/>
<dbReference type="AlphaFoldDB" id="E4QAR3"/>
<proteinExistence type="predicted"/>
<gene>
    <name evidence="2" type="ordered locus">Calhy_1374</name>
</gene>
<dbReference type="STRING" id="632292.Calhy_1374"/>
<reference evidence="2 3" key="2">
    <citation type="journal article" date="2011" name="J. Bacteriol.">
        <title>Complete genome sequences for the anaerobic, extremely thermophilic plant biomass-degrading bacteria Caldicellulosiruptor hydrothermalis, Caldicellulosiruptor kristjanssonii, Caldicellulosiruptor kronotskyensis, Caldicellulosiruptor owensenis, and Caldicellulosiruptor lactoaceticus.</title>
        <authorList>
            <person name="Blumer-Schuette S.E."/>
            <person name="Ozdemir I."/>
            <person name="Mistry D."/>
            <person name="Lucas S."/>
            <person name="Lapidus A."/>
            <person name="Cheng J.F."/>
            <person name="Goodwin L.A."/>
            <person name="Pitluck S."/>
            <person name="Land M.L."/>
            <person name="Hauser L.J."/>
            <person name="Woyke T."/>
            <person name="Mikhailova N."/>
            <person name="Pati A."/>
            <person name="Kyrpides N.C."/>
            <person name="Ivanova N."/>
            <person name="Detter J.C."/>
            <person name="Walston-Davenport K."/>
            <person name="Han S."/>
            <person name="Adams M.W."/>
            <person name="Kelly R.M."/>
        </authorList>
    </citation>
    <scope>NUCLEOTIDE SEQUENCE [LARGE SCALE GENOMIC DNA]</scope>
    <source>
        <strain evidence="3">DSM 18901 / VKM B-2411 / 108</strain>
    </source>
</reference>
<dbReference type="EMBL" id="CP002219">
    <property type="protein sequence ID" value="ADQ07091.1"/>
    <property type="molecule type" value="Genomic_DNA"/>
</dbReference>
<keyword evidence="3" id="KW-1185">Reference proteome</keyword>
<dbReference type="InterPro" id="IPR039564">
    <property type="entry name" value="Peptidase_C39-like"/>
</dbReference>
<name>E4QAR3_CALH1</name>
<feature type="domain" description="Peptidase C39-like" evidence="1">
    <location>
        <begin position="80"/>
        <end position="214"/>
    </location>
</feature>
<accession>E4QAR3</accession>
<dbReference type="Gene3D" id="3.90.70.10">
    <property type="entry name" value="Cysteine proteinases"/>
    <property type="match status" value="1"/>
</dbReference>